<reference evidence="1" key="1">
    <citation type="submission" date="2020-05" db="EMBL/GenBank/DDBJ databases">
        <title>Large-scale comparative analyses of tick genomes elucidate their genetic diversity and vector capacities.</title>
        <authorList>
            <person name="Jia N."/>
            <person name="Wang J."/>
            <person name="Shi W."/>
            <person name="Du L."/>
            <person name="Sun Y."/>
            <person name="Zhan W."/>
            <person name="Jiang J."/>
            <person name="Wang Q."/>
            <person name="Zhang B."/>
            <person name="Ji P."/>
            <person name="Sakyi L.B."/>
            <person name="Cui X."/>
            <person name="Yuan T."/>
            <person name="Jiang B."/>
            <person name="Yang W."/>
            <person name="Lam T.T.-Y."/>
            <person name="Chang Q."/>
            <person name="Ding S."/>
            <person name="Wang X."/>
            <person name="Zhu J."/>
            <person name="Ruan X."/>
            <person name="Zhao L."/>
            <person name="Wei J."/>
            <person name="Que T."/>
            <person name="Du C."/>
            <person name="Cheng J."/>
            <person name="Dai P."/>
            <person name="Han X."/>
            <person name="Huang E."/>
            <person name="Gao Y."/>
            <person name="Liu J."/>
            <person name="Shao H."/>
            <person name="Ye R."/>
            <person name="Li L."/>
            <person name="Wei W."/>
            <person name="Wang X."/>
            <person name="Wang C."/>
            <person name="Yang T."/>
            <person name="Huo Q."/>
            <person name="Li W."/>
            <person name="Guo W."/>
            <person name="Chen H."/>
            <person name="Zhou L."/>
            <person name="Ni X."/>
            <person name="Tian J."/>
            <person name="Zhou Y."/>
            <person name="Sheng Y."/>
            <person name="Liu T."/>
            <person name="Pan Y."/>
            <person name="Xia L."/>
            <person name="Li J."/>
            <person name="Zhao F."/>
            <person name="Cao W."/>
        </authorList>
    </citation>
    <scope>NUCLEOTIDE SEQUENCE</scope>
    <source>
        <strain evidence="1">Dsil-2018</strain>
    </source>
</reference>
<evidence type="ECO:0000313" key="1">
    <source>
        <dbReference type="EMBL" id="KAH7974663.1"/>
    </source>
</evidence>
<proteinExistence type="predicted"/>
<dbReference type="Proteomes" id="UP000821865">
    <property type="component" value="Chromosome 10"/>
</dbReference>
<protein>
    <submittedName>
        <fullName evidence="1">Uncharacterized protein</fullName>
    </submittedName>
</protein>
<keyword evidence="2" id="KW-1185">Reference proteome</keyword>
<gene>
    <name evidence="1" type="ORF">HPB49_017860</name>
</gene>
<evidence type="ECO:0000313" key="2">
    <source>
        <dbReference type="Proteomes" id="UP000821865"/>
    </source>
</evidence>
<comment type="caution">
    <text evidence="1">The sequence shown here is derived from an EMBL/GenBank/DDBJ whole genome shotgun (WGS) entry which is preliminary data.</text>
</comment>
<dbReference type="EMBL" id="CM023479">
    <property type="protein sequence ID" value="KAH7974663.1"/>
    <property type="molecule type" value="Genomic_DNA"/>
</dbReference>
<name>A0ACB8DQS3_DERSI</name>
<accession>A0ACB8DQS3</accession>
<sequence length="856" mass="94491">MAQILHTIARQLGEEEMFKRLNERYLPITRILAAYREARRAFPPPHHELSRAEAVQLRQLQTECVLTPALARHVCPDMFVDAKCSVCERELATLRHIMWGGCNSAVHNGNGQCQDATYPKEVGAWIRSEDSTTQRRAIQRLEEALAKQKRKGADAPDDGSGGARDFHRSLFAETPLHLETKRIKSEASWAAPIISSARFTRTAWVNPDEEQGTLRRSCVRGPDARRVDTAYLLNSSQTPTAGPPRPRARPRDHAADDPDCETRKAADQAVRRAAYLKRLRHRQHANPEIHVQGETPPAPTHKVVIVREESLSPERNRNCHRSRHKSPSSSRSRSRSRTGPTVQGPIVRNTSIASVKALSGSPSTTREAKLPKDQVKVIVRPKGGLDVSKADIVLLARALAMAAALTEEQSSEDTVCPNKTTWSDKVKGTGSSPSISRQKAVGKAQPEHACGSRCQALEAENQQLRRELNDLREALNSVKAQITNRDVVTIGQARPLVGKVKRKAPNPEPVSETEGDEEEEMADPDETPTDAGAVGPAATTKHIRGKLTARLASFEKRIMELFSRIEERITHLERPKIQPKGRPLASAEQPQEIPNPGNADPLTVANFQLAARICQATPANSCRGVIYDITPRTSSAALMGNLWDPDSGILTARMMGSTHTALITFSGSHIPRWVNYRGVMVRCAPYKPRAQFCTACSGLGHCADVCPNTELIKTNRAPVPWANLTAAGTTKPEILAAKSERLQTAPSVKRSTPVVHVSVFLPKISKKRYNRGIRCRLVHLNCETSPKQKRKPSQEQQCVPEPLRDPPPLTQWTSWPGRLNLTGYSETPFLGKSTKQPFLNSCCPKPNNQPTALKPP</sequence>
<organism evidence="1 2">
    <name type="scientific">Dermacentor silvarum</name>
    <name type="common">Tick</name>
    <dbReference type="NCBI Taxonomy" id="543639"/>
    <lineage>
        <taxon>Eukaryota</taxon>
        <taxon>Metazoa</taxon>
        <taxon>Ecdysozoa</taxon>
        <taxon>Arthropoda</taxon>
        <taxon>Chelicerata</taxon>
        <taxon>Arachnida</taxon>
        <taxon>Acari</taxon>
        <taxon>Parasitiformes</taxon>
        <taxon>Ixodida</taxon>
        <taxon>Ixodoidea</taxon>
        <taxon>Ixodidae</taxon>
        <taxon>Rhipicephalinae</taxon>
        <taxon>Dermacentor</taxon>
    </lineage>
</organism>